<organism evidence="2 3">
    <name type="scientific">Kitasatospora purpeofusca</name>
    <dbReference type="NCBI Taxonomy" id="67352"/>
    <lineage>
        <taxon>Bacteria</taxon>
        <taxon>Bacillati</taxon>
        <taxon>Actinomycetota</taxon>
        <taxon>Actinomycetes</taxon>
        <taxon>Kitasatosporales</taxon>
        <taxon>Streptomycetaceae</taxon>
        <taxon>Kitasatospora</taxon>
    </lineage>
</organism>
<evidence type="ECO:0000313" key="2">
    <source>
        <dbReference type="EMBL" id="WUQ83303.1"/>
    </source>
</evidence>
<evidence type="ECO:0000256" key="1">
    <source>
        <dbReference type="SAM" id="MobiDB-lite"/>
    </source>
</evidence>
<gene>
    <name evidence="2" type="ORF">OHA16_10130</name>
</gene>
<dbReference type="EMBL" id="CP108110">
    <property type="protein sequence ID" value="WUQ83303.1"/>
    <property type="molecule type" value="Genomic_DNA"/>
</dbReference>
<evidence type="ECO:0000313" key="3">
    <source>
        <dbReference type="Proteomes" id="UP001432222"/>
    </source>
</evidence>
<reference evidence="2" key="1">
    <citation type="submission" date="2022-10" db="EMBL/GenBank/DDBJ databases">
        <title>The complete genomes of actinobacterial strains from the NBC collection.</title>
        <authorList>
            <person name="Joergensen T.S."/>
            <person name="Alvarez Arevalo M."/>
            <person name="Sterndorff E.B."/>
            <person name="Faurdal D."/>
            <person name="Vuksanovic O."/>
            <person name="Mourched A.-S."/>
            <person name="Charusanti P."/>
            <person name="Shaw S."/>
            <person name="Blin K."/>
            <person name="Weber T."/>
        </authorList>
    </citation>
    <scope>NUCLEOTIDE SEQUENCE</scope>
    <source>
        <strain evidence="2">NBC_00222</strain>
    </source>
</reference>
<proteinExistence type="predicted"/>
<protein>
    <submittedName>
        <fullName evidence="2">DUF5995 family protein</fullName>
    </submittedName>
</protein>
<accession>A0ABZ1TX10</accession>
<sequence>MTHAPTRAQSVDEVVERMRAIGAGLDPGDGIACFNRMHLRVAALVERRIAAGEVRDPAFVERLGVLLANQYFDVLDAAEAGRAVGDAWQPLVDARDDRRVWPVQFAFAGTNAHLCHDLPLAVVETCIERRTTPDTPPVHEDYVLVGELLVRAEAEERAGFEQRIAGAAAGAAEPLRHLVGAFSTARAREAAWAATLSLWQQRNIRPLFDATLAAVTAGTALAGRMLVTPIPVAAPEPVPESPLEPVPESPLEPVPESPLESVPESGPGPVGEE</sequence>
<feature type="region of interest" description="Disordered" evidence="1">
    <location>
        <begin position="233"/>
        <end position="273"/>
    </location>
</feature>
<feature type="compositionally biased region" description="Pro residues" evidence="1">
    <location>
        <begin position="233"/>
        <end position="256"/>
    </location>
</feature>
<dbReference type="Pfam" id="PF19458">
    <property type="entry name" value="DUF5995"/>
    <property type="match status" value="1"/>
</dbReference>
<dbReference type="RefSeq" id="WP_328954337.1">
    <property type="nucleotide sequence ID" value="NZ_CP108110.1"/>
</dbReference>
<feature type="compositionally biased region" description="Low complexity" evidence="1">
    <location>
        <begin position="257"/>
        <end position="267"/>
    </location>
</feature>
<name>A0ABZ1TX10_9ACTN</name>
<dbReference type="InterPro" id="IPR046037">
    <property type="entry name" value="DUF5995"/>
</dbReference>
<keyword evidence="3" id="KW-1185">Reference proteome</keyword>
<dbReference type="Proteomes" id="UP001432222">
    <property type="component" value="Chromosome"/>
</dbReference>